<dbReference type="WBParaSite" id="TCNE_0001048301-mRNA-1">
    <property type="protein sequence ID" value="TCNE_0001048301-mRNA-1"/>
    <property type="gene ID" value="TCNE_0001048301"/>
</dbReference>
<dbReference type="Proteomes" id="UP000050794">
    <property type="component" value="Unassembled WGS sequence"/>
</dbReference>
<evidence type="ECO:0000313" key="3">
    <source>
        <dbReference type="WBParaSite" id="TCNE_0001048301-mRNA-1"/>
    </source>
</evidence>
<accession>A0A183UPR3</accession>
<name>A0A183UPR3_TOXCA</name>
<reference evidence="3" key="1">
    <citation type="submission" date="2016-06" db="UniProtKB">
        <authorList>
            <consortium name="WormBaseParasite"/>
        </authorList>
    </citation>
    <scope>IDENTIFICATION</scope>
</reference>
<reference evidence="1 2" key="2">
    <citation type="submission" date="2018-11" db="EMBL/GenBank/DDBJ databases">
        <authorList>
            <consortium name="Pathogen Informatics"/>
        </authorList>
    </citation>
    <scope>NUCLEOTIDE SEQUENCE [LARGE SCALE GENOMIC DNA]</scope>
</reference>
<proteinExistence type="predicted"/>
<gene>
    <name evidence="1" type="ORF">TCNE_LOCUS10483</name>
</gene>
<dbReference type="EMBL" id="UYWY01020512">
    <property type="protein sequence ID" value="VDM41804.1"/>
    <property type="molecule type" value="Genomic_DNA"/>
</dbReference>
<sequence length="98" mass="11141">MCCPGRNLSCTAIDDGIDHLPFRPVMPQAITTTSTTTTTTAETIRRTDRAQYPTVYDDRMQRIGQLVYPDVIEVEGSGTDFYEKYGTSKDEKFCYRKT</sequence>
<organism evidence="2 3">
    <name type="scientific">Toxocara canis</name>
    <name type="common">Canine roundworm</name>
    <dbReference type="NCBI Taxonomy" id="6265"/>
    <lineage>
        <taxon>Eukaryota</taxon>
        <taxon>Metazoa</taxon>
        <taxon>Ecdysozoa</taxon>
        <taxon>Nematoda</taxon>
        <taxon>Chromadorea</taxon>
        <taxon>Rhabditida</taxon>
        <taxon>Spirurina</taxon>
        <taxon>Ascaridomorpha</taxon>
        <taxon>Ascaridoidea</taxon>
        <taxon>Toxocaridae</taxon>
        <taxon>Toxocara</taxon>
    </lineage>
</organism>
<keyword evidence="2" id="KW-1185">Reference proteome</keyword>
<dbReference type="AlphaFoldDB" id="A0A183UPR3"/>
<protein>
    <submittedName>
        <fullName evidence="3">Protein grainyhead</fullName>
    </submittedName>
</protein>
<evidence type="ECO:0000313" key="1">
    <source>
        <dbReference type="EMBL" id="VDM41804.1"/>
    </source>
</evidence>
<evidence type="ECO:0000313" key="2">
    <source>
        <dbReference type="Proteomes" id="UP000050794"/>
    </source>
</evidence>